<dbReference type="Pfam" id="PF20151">
    <property type="entry name" value="DUF6533"/>
    <property type="match status" value="1"/>
</dbReference>
<accession>A0A0D0CRN7</accession>
<organism evidence="3 4">
    <name type="scientific">Collybiopsis luxurians FD-317 M1</name>
    <dbReference type="NCBI Taxonomy" id="944289"/>
    <lineage>
        <taxon>Eukaryota</taxon>
        <taxon>Fungi</taxon>
        <taxon>Dikarya</taxon>
        <taxon>Basidiomycota</taxon>
        <taxon>Agaricomycotina</taxon>
        <taxon>Agaricomycetes</taxon>
        <taxon>Agaricomycetidae</taxon>
        <taxon>Agaricales</taxon>
        <taxon>Marasmiineae</taxon>
        <taxon>Omphalotaceae</taxon>
        <taxon>Collybiopsis</taxon>
        <taxon>Collybiopsis luxurians</taxon>
    </lineage>
</organism>
<dbReference type="EMBL" id="KN834769">
    <property type="protein sequence ID" value="KIK61907.1"/>
    <property type="molecule type" value="Genomic_DNA"/>
</dbReference>
<feature type="domain" description="DUF6533" evidence="2">
    <location>
        <begin position="2"/>
        <end position="40"/>
    </location>
</feature>
<evidence type="ECO:0000256" key="1">
    <source>
        <dbReference type="SAM" id="Phobius"/>
    </source>
</evidence>
<keyword evidence="1" id="KW-1133">Transmembrane helix</keyword>
<name>A0A0D0CRN7_9AGAR</name>
<evidence type="ECO:0000259" key="2">
    <source>
        <dbReference type="Pfam" id="PF20151"/>
    </source>
</evidence>
<keyword evidence="4" id="KW-1185">Reference proteome</keyword>
<protein>
    <recommendedName>
        <fullName evidence="2">DUF6533 domain-containing protein</fullName>
    </recommendedName>
</protein>
<keyword evidence="1" id="KW-0472">Membrane</keyword>
<keyword evidence="1" id="KW-0812">Transmembrane</keyword>
<feature type="transmembrane region" description="Helical" evidence="1">
    <location>
        <begin position="29"/>
        <end position="52"/>
    </location>
</feature>
<evidence type="ECO:0000313" key="4">
    <source>
        <dbReference type="Proteomes" id="UP000053593"/>
    </source>
</evidence>
<reference evidence="3 4" key="1">
    <citation type="submission" date="2014-04" db="EMBL/GenBank/DDBJ databases">
        <title>Evolutionary Origins and Diversification of the Mycorrhizal Mutualists.</title>
        <authorList>
            <consortium name="DOE Joint Genome Institute"/>
            <consortium name="Mycorrhizal Genomics Consortium"/>
            <person name="Kohler A."/>
            <person name="Kuo A."/>
            <person name="Nagy L.G."/>
            <person name="Floudas D."/>
            <person name="Copeland A."/>
            <person name="Barry K.W."/>
            <person name="Cichocki N."/>
            <person name="Veneault-Fourrey C."/>
            <person name="LaButti K."/>
            <person name="Lindquist E.A."/>
            <person name="Lipzen A."/>
            <person name="Lundell T."/>
            <person name="Morin E."/>
            <person name="Murat C."/>
            <person name="Riley R."/>
            <person name="Ohm R."/>
            <person name="Sun H."/>
            <person name="Tunlid A."/>
            <person name="Henrissat B."/>
            <person name="Grigoriev I.V."/>
            <person name="Hibbett D.S."/>
            <person name="Martin F."/>
        </authorList>
    </citation>
    <scope>NUCLEOTIDE SEQUENCE [LARGE SCALE GENOMIC DNA]</scope>
    <source>
        <strain evidence="3 4">FD-317 M1</strain>
    </source>
</reference>
<gene>
    <name evidence="3" type="ORF">GYMLUDRAFT_42328</name>
</gene>
<proteinExistence type="predicted"/>
<dbReference type="InterPro" id="IPR045340">
    <property type="entry name" value="DUF6533"/>
</dbReference>
<feature type="transmembrane region" description="Helical" evidence="1">
    <location>
        <begin position="213"/>
        <end position="235"/>
    </location>
</feature>
<dbReference type="AlphaFoldDB" id="A0A0D0CRN7"/>
<evidence type="ECO:0000313" key="3">
    <source>
        <dbReference type="EMBL" id="KIK61907.1"/>
    </source>
</evidence>
<sequence>MTFMFWDHLLTFPDELQFLWKLPVRPSTVLFFLSRYLAVLGNIVVTVSLFSTSLSESSCQPLHSFHQFLLVVLQIIVGLLLTIRIYVLYHCSKRVLTVLLTIACILVGLSIFATFFGHSNHSGETSGTGCRAELSFISSVQIAAAWEALFLYDSILFGMMLYRAYRTRHELRILRQLRVSLFVIVVRDGSLYFGIMALANALNISTFYYPLPYVRASLSTFASGISITMMSRLFFNLHQIAESGLYTSHIMTVQLGTHETFIAAPPDRAME</sequence>
<dbReference type="Proteomes" id="UP000053593">
    <property type="component" value="Unassembled WGS sequence"/>
</dbReference>
<feature type="transmembrane region" description="Helical" evidence="1">
    <location>
        <begin position="179"/>
        <end position="201"/>
    </location>
</feature>
<feature type="transmembrane region" description="Helical" evidence="1">
    <location>
        <begin position="136"/>
        <end position="158"/>
    </location>
</feature>
<dbReference type="HOGENOM" id="CLU_035509_7_0_1"/>
<dbReference type="OrthoDB" id="2686513at2759"/>
<feature type="transmembrane region" description="Helical" evidence="1">
    <location>
        <begin position="95"/>
        <end position="116"/>
    </location>
</feature>
<feature type="transmembrane region" description="Helical" evidence="1">
    <location>
        <begin position="64"/>
        <end position="83"/>
    </location>
</feature>